<proteinExistence type="predicted"/>
<feature type="region of interest" description="Disordered" evidence="1">
    <location>
        <begin position="52"/>
        <end position="71"/>
    </location>
</feature>
<evidence type="ECO:0000313" key="3">
    <source>
        <dbReference type="EMBL" id="KAG0516218.1"/>
    </source>
</evidence>
<sequence length="71" mass="7914">MRLFVLRFRFALRFLRRGLIDWIGLVVGGDCLGRADDGMCILLTKQKLLPPRRGAPCCSSSMTPMPASHPP</sequence>
<keyword evidence="2" id="KW-0732">Signal</keyword>
<reference evidence="3" key="1">
    <citation type="journal article" date="2019" name="BMC Genomics">
        <title>A new reference genome for Sorghum bicolor reveals high levels of sequence similarity between sweet and grain genotypes: implications for the genetics of sugar metabolism.</title>
        <authorList>
            <person name="Cooper E.A."/>
            <person name="Brenton Z.W."/>
            <person name="Flinn B.S."/>
            <person name="Jenkins J."/>
            <person name="Shu S."/>
            <person name="Flowers D."/>
            <person name="Luo F."/>
            <person name="Wang Y."/>
            <person name="Xia P."/>
            <person name="Barry K."/>
            <person name="Daum C."/>
            <person name="Lipzen A."/>
            <person name="Yoshinaga Y."/>
            <person name="Schmutz J."/>
            <person name="Saski C."/>
            <person name="Vermerris W."/>
            <person name="Kresovich S."/>
        </authorList>
    </citation>
    <scope>NUCLEOTIDE SEQUENCE</scope>
</reference>
<accession>A0A921Q6U8</accession>
<evidence type="ECO:0000256" key="1">
    <source>
        <dbReference type="SAM" id="MobiDB-lite"/>
    </source>
</evidence>
<dbReference type="EMBL" id="CM027689">
    <property type="protein sequence ID" value="KAG0516218.1"/>
    <property type="molecule type" value="Genomic_DNA"/>
</dbReference>
<comment type="caution">
    <text evidence="3">The sequence shown here is derived from an EMBL/GenBank/DDBJ whole genome shotgun (WGS) entry which is preliminary data.</text>
</comment>
<dbReference type="Proteomes" id="UP000807115">
    <property type="component" value="Chromosome 10"/>
</dbReference>
<reference evidence="3" key="2">
    <citation type="submission" date="2020-10" db="EMBL/GenBank/DDBJ databases">
        <authorList>
            <person name="Cooper E.A."/>
            <person name="Brenton Z.W."/>
            <person name="Flinn B.S."/>
            <person name="Jenkins J."/>
            <person name="Shu S."/>
            <person name="Flowers D."/>
            <person name="Luo F."/>
            <person name="Wang Y."/>
            <person name="Xia P."/>
            <person name="Barry K."/>
            <person name="Daum C."/>
            <person name="Lipzen A."/>
            <person name="Yoshinaga Y."/>
            <person name="Schmutz J."/>
            <person name="Saski C."/>
            <person name="Vermerris W."/>
            <person name="Kresovich S."/>
        </authorList>
    </citation>
    <scope>NUCLEOTIDE SEQUENCE</scope>
</reference>
<feature type="signal peptide" evidence="2">
    <location>
        <begin position="1"/>
        <end position="20"/>
    </location>
</feature>
<name>A0A921Q6U8_SORBI</name>
<dbReference type="AlphaFoldDB" id="A0A921Q6U8"/>
<evidence type="ECO:0000256" key="2">
    <source>
        <dbReference type="SAM" id="SignalP"/>
    </source>
</evidence>
<evidence type="ECO:0000313" key="4">
    <source>
        <dbReference type="Proteomes" id="UP000807115"/>
    </source>
</evidence>
<evidence type="ECO:0008006" key="5">
    <source>
        <dbReference type="Google" id="ProtNLM"/>
    </source>
</evidence>
<feature type="chain" id="PRO_5037479496" description="Secreted protein" evidence="2">
    <location>
        <begin position="21"/>
        <end position="71"/>
    </location>
</feature>
<organism evidence="3 4">
    <name type="scientific">Sorghum bicolor</name>
    <name type="common">Sorghum</name>
    <name type="synonym">Sorghum vulgare</name>
    <dbReference type="NCBI Taxonomy" id="4558"/>
    <lineage>
        <taxon>Eukaryota</taxon>
        <taxon>Viridiplantae</taxon>
        <taxon>Streptophyta</taxon>
        <taxon>Embryophyta</taxon>
        <taxon>Tracheophyta</taxon>
        <taxon>Spermatophyta</taxon>
        <taxon>Magnoliopsida</taxon>
        <taxon>Liliopsida</taxon>
        <taxon>Poales</taxon>
        <taxon>Poaceae</taxon>
        <taxon>PACMAD clade</taxon>
        <taxon>Panicoideae</taxon>
        <taxon>Andropogonodae</taxon>
        <taxon>Andropogoneae</taxon>
        <taxon>Sorghinae</taxon>
        <taxon>Sorghum</taxon>
    </lineage>
</organism>
<protein>
    <recommendedName>
        <fullName evidence="5">Secreted protein</fullName>
    </recommendedName>
</protein>
<gene>
    <name evidence="3" type="ORF">BDA96_10G343100</name>
</gene>